<keyword evidence="2" id="KW-0812">Transmembrane</keyword>
<feature type="compositionally biased region" description="Polar residues" evidence="1">
    <location>
        <begin position="57"/>
        <end position="77"/>
    </location>
</feature>
<feature type="compositionally biased region" description="Basic and acidic residues" evidence="1">
    <location>
        <begin position="1"/>
        <end position="14"/>
    </location>
</feature>
<dbReference type="PANTHER" id="PTHR34188">
    <property type="entry name" value="OS01G0299500 PROTEIN"/>
    <property type="match status" value="1"/>
</dbReference>
<evidence type="ECO:0000313" key="5">
    <source>
        <dbReference type="RefSeq" id="XP_010267921.1"/>
    </source>
</evidence>
<keyword evidence="2" id="KW-1133">Transmembrane helix</keyword>
<evidence type="ECO:0000313" key="3">
    <source>
        <dbReference type="Proteomes" id="UP000189703"/>
    </source>
</evidence>
<organism evidence="3 6">
    <name type="scientific">Nelumbo nucifera</name>
    <name type="common">Sacred lotus</name>
    <dbReference type="NCBI Taxonomy" id="4432"/>
    <lineage>
        <taxon>Eukaryota</taxon>
        <taxon>Viridiplantae</taxon>
        <taxon>Streptophyta</taxon>
        <taxon>Embryophyta</taxon>
        <taxon>Tracheophyta</taxon>
        <taxon>Spermatophyta</taxon>
        <taxon>Magnoliopsida</taxon>
        <taxon>Proteales</taxon>
        <taxon>Nelumbonaceae</taxon>
        <taxon>Nelumbo</taxon>
    </lineage>
</organism>
<feature type="compositionally biased region" description="Basic residues" evidence="1">
    <location>
        <begin position="92"/>
        <end position="106"/>
    </location>
</feature>
<dbReference type="GeneID" id="104605027"/>
<reference evidence="4 5" key="1">
    <citation type="submission" date="2025-04" db="UniProtKB">
        <authorList>
            <consortium name="RefSeq"/>
        </authorList>
    </citation>
    <scope>IDENTIFICATION</scope>
</reference>
<dbReference type="RefSeq" id="XP_010267921.1">
    <property type="nucleotide sequence ID" value="XM_010269619.2"/>
</dbReference>
<protein>
    <submittedName>
        <fullName evidence="4 5">Uncharacterized protein LOC104605027 isoform X1</fullName>
    </submittedName>
</protein>
<evidence type="ECO:0000256" key="1">
    <source>
        <dbReference type="SAM" id="MobiDB-lite"/>
    </source>
</evidence>
<keyword evidence="2" id="KW-0472">Membrane</keyword>
<dbReference type="AlphaFoldDB" id="A0A1U8Q726"/>
<dbReference type="Proteomes" id="UP000189703">
    <property type="component" value="Unplaced"/>
</dbReference>
<dbReference type="PANTHER" id="PTHR34188:SF5">
    <property type="entry name" value="OS05G0131900 PROTEIN"/>
    <property type="match status" value="1"/>
</dbReference>
<evidence type="ECO:0000256" key="2">
    <source>
        <dbReference type="SAM" id="Phobius"/>
    </source>
</evidence>
<sequence>MDDMALRDRDHASDLESGGTTSEEGSKEPISGIGQVKRLLNRVWSGSVRGEDGMNACRTSNSGEFSTENQGFVTDKNSGGEESVGLPEKKVAKEKRKKPRSKKPPKPPRPPRGPSLDAADLKLIKELSEIAMLKRARIERMKTLKKMKAAKASSSNSTLSAMLITVLFCIVIILQGMCSIGRSILNFNGSPTTMGLISIRHYKNHSARGANETLPAPNHSDSVANGTLSASKFSVSDAKGILSASKLSASDANGTPAPTLATSDANRTLSASLISVEVVSGSGPQENASRVA</sequence>
<dbReference type="OrthoDB" id="1899142at2759"/>
<dbReference type="eggNOG" id="ENOG502S30Q">
    <property type="taxonomic scope" value="Eukaryota"/>
</dbReference>
<evidence type="ECO:0000313" key="4">
    <source>
        <dbReference type="RefSeq" id="XP_010267919.1"/>
    </source>
</evidence>
<dbReference type="RefSeq" id="XP_019054598.1">
    <property type="nucleotide sequence ID" value="XM_019199053.1"/>
</dbReference>
<gene>
    <name evidence="4 5 6" type="primary">LOC104605027</name>
</gene>
<proteinExistence type="predicted"/>
<dbReference type="OMA" id="QDSANHA"/>
<dbReference type="RefSeq" id="XP_010267919.1">
    <property type="nucleotide sequence ID" value="XM_010269617.2"/>
</dbReference>
<evidence type="ECO:0000313" key="6">
    <source>
        <dbReference type="RefSeq" id="XP_019054598.1"/>
    </source>
</evidence>
<keyword evidence="3" id="KW-1185">Reference proteome</keyword>
<name>A0A1U8Q726_NELNU</name>
<accession>A0A1U8Q726</accession>
<feature type="region of interest" description="Disordered" evidence="1">
    <location>
        <begin position="1"/>
        <end position="118"/>
    </location>
</feature>
<dbReference type="KEGG" id="nnu:104605027"/>
<feature type="transmembrane region" description="Helical" evidence="2">
    <location>
        <begin position="157"/>
        <end position="177"/>
    </location>
</feature>